<dbReference type="PANTHER" id="PTHR36842:SF1">
    <property type="entry name" value="PROTEIN TOLB"/>
    <property type="match status" value="1"/>
</dbReference>
<dbReference type="PANTHER" id="PTHR36842">
    <property type="entry name" value="PROTEIN TOLB HOMOLOG"/>
    <property type="match status" value="1"/>
</dbReference>
<dbReference type="EMBL" id="JAWHTF010000003">
    <property type="protein sequence ID" value="MDU8886087.1"/>
    <property type="molecule type" value="Genomic_DNA"/>
</dbReference>
<keyword evidence="4" id="KW-1185">Reference proteome</keyword>
<protein>
    <recommendedName>
        <fullName evidence="5">DUF5050 domain-containing protein</fullName>
    </recommendedName>
</protein>
<sequence length="300" mass="35279">MNCFKIICSLSTFLIFIYSSYSQNSGYKETQLTQEGDNRYASYNKDGTKIIFESNRDGHWQIYTMNIGGDRQKRLIKTNSNDRRPTWHPYKDIVLFESDRTGQSEIYMYDLETRKTSVILLSLHGNKTHAQFAPNGVEYIFNLEDTSEDFDIYIAHSKGRKPRKIVDDAFVNRYPHYSPRGDNILYSSNKNNERETDVIYLYNYITLERSRLSYFKDHSFHPIWSFDGRNVAYAAVIKDEISEIYTMRNDGIGKKRITFNTTEDILPNWSPNNQNLLVTRKVGSNYQIVRVFLNHPLEQE</sequence>
<evidence type="ECO:0000313" key="3">
    <source>
        <dbReference type="EMBL" id="MDU8886087.1"/>
    </source>
</evidence>
<dbReference type="InterPro" id="IPR011042">
    <property type="entry name" value="6-blade_b-propeller_TolB-like"/>
</dbReference>
<name>A0ABU3U6R0_9FLAO</name>
<dbReference type="Pfam" id="PF07676">
    <property type="entry name" value="PD40"/>
    <property type="match status" value="2"/>
</dbReference>
<comment type="caution">
    <text evidence="3">The sequence shown here is derived from an EMBL/GenBank/DDBJ whole genome shotgun (WGS) entry which is preliminary data.</text>
</comment>
<evidence type="ECO:0000313" key="4">
    <source>
        <dbReference type="Proteomes" id="UP001268651"/>
    </source>
</evidence>
<accession>A0ABU3U6R0</accession>
<gene>
    <name evidence="3" type="ORF">RXV94_07940</name>
</gene>
<reference evidence="3 4" key="1">
    <citation type="submission" date="2023-10" db="EMBL/GenBank/DDBJ databases">
        <title>Marimonas sp. nov. isolated from tidal mud flat.</title>
        <authorList>
            <person name="Jaincy N.J."/>
            <person name="Srinivasan S."/>
            <person name="Lee S.-S."/>
        </authorList>
    </citation>
    <scope>NUCLEOTIDE SEQUENCE [LARGE SCALE GENOMIC DNA]</scope>
    <source>
        <strain evidence="3 4">MJ-SS3</strain>
    </source>
</reference>
<evidence type="ECO:0000256" key="1">
    <source>
        <dbReference type="ARBA" id="ARBA00009820"/>
    </source>
</evidence>
<dbReference type="Proteomes" id="UP001268651">
    <property type="component" value="Unassembled WGS sequence"/>
</dbReference>
<keyword evidence="2" id="KW-0732">Signal</keyword>
<dbReference type="InterPro" id="IPR011659">
    <property type="entry name" value="WD40"/>
</dbReference>
<organism evidence="3 4">
    <name type="scientific">Gilvirhabdus luticola</name>
    <dbReference type="NCBI Taxonomy" id="3079858"/>
    <lineage>
        <taxon>Bacteria</taxon>
        <taxon>Pseudomonadati</taxon>
        <taxon>Bacteroidota</taxon>
        <taxon>Flavobacteriia</taxon>
        <taxon>Flavobacteriales</taxon>
        <taxon>Flavobacteriaceae</taxon>
        <taxon>Gilvirhabdus</taxon>
    </lineage>
</organism>
<proteinExistence type="inferred from homology"/>
<feature type="signal peptide" evidence="2">
    <location>
        <begin position="1"/>
        <end position="24"/>
    </location>
</feature>
<comment type="similarity">
    <text evidence="1">Belongs to the TolB family.</text>
</comment>
<feature type="chain" id="PRO_5045371880" description="DUF5050 domain-containing protein" evidence="2">
    <location>
        <begin position="25"/>
        <end position="300"/>
    </location>
</feature>
<evidence type="ECO:0008006" key="5">
    <source>
        <dbReference type="Google" id="ProtNLM"/>
    </source>
</evidence>
<dbReference type="SUPFAM" id="SSF69304">
    <property type="entry name" value="Tricorn protease N-terminal domain"/>
    <property type="match status" value="1"/>
</dbReference>
<dbReference type="RefSeq" id="WP_316662026.1">
    <property type="nucleotide sequence ID" value="NZ_JAWHTF010000003.1"/>
</dbReference>
<evidence type="ECO:0000256" key="2">
    <source>
        <dbReference type="SAM" id="SignalP"/>
    </source>
</evidence>
<dbReference type="Gene3D" id="2.120.10.30">
    <property type="entry name" value="TolB, C-terminal domain"/>
    <property type="match status" value="2"/>
</dbReference>